<evidence type="ECO:0000256" key="5">
    <source>
        <dbReference type="ARBA" id="ARBA00023136"/>
    </source>
</evidence>
<accession>A0A162EN57</accession>
<reference evidence="7" key="1">
    <citation type="submission" date="2016-02" db="EMBL/GenBank/DDBJ databases">
        <title>Genome sequence of Bacillus trypoxylicola KCTC 13244(T).</title>
        <authorList>
            <person name="Jeong H."/>
            <person name="Park S.-H."/>
            <person name="Choi S.-K."/>
        </authorList>
    </citation>
    <scope>NUCLEOTIDE SEQUENCE [LARGE SCALE GENOMIC DNA]</scope>
    <source>
        <strain evidence="7">KCTC 13244</strain>
    </source>
</reference>
<dbReference type="AlphaFoldDB" id="A0A162EN57"/>
<feature type="transmembrane region" description="Helical" evidence="6">
    <location>
        <begin position="191"/>
        <end position="211"/>
    </location>
</feature>
<feature type="transmembrane region" description="Helical" evidence="6">
    <location>
        <begin position="52"/>
        <end position="71"/>
    </location>
</feature>
<dbReference type="CDD" id="cd13124">
    <property type="entry name" value="MATE_SpoVB_like"/>
    <property type="match status" value="1"/>
</dbReference>
<feature type="transmembrane region" description="Helical" evidence="6">
    <location>
        <begin position="388"/>
        <end position="410"/>
    </location>
</feature>
<keyword evidence="8" id="KW-1185">Reference proteome</keyword>
<dbReference type="GO" id="GO:0005886">
    <property type="term" value="C:plasma membrane"/>
    <property type="evidence" value="ECO:0007669"/>
    <property type="project" value="UniProtKB-SubCell"/>
</dbReference>
<evidence type="ECO:0000256" key="1">
    <source>
        <dbReference type="ARBA" id="ARBA00004651"/>
    </source>
</evidence>
<feature type="transmembrane region" description="Helical" evidence="6">
    <location>
        <begin position="12"/>
        <end position="32"/>
    </location>
</feature>
<dbReference type="EMBL" id="LTAO01000008">
    <property type="protein sequence ID" value="KYG33304.1"/>
    <property type="molecule type" value="Genomic_DNA"/>
</dbReference>
<dbReference type="InterPro" id="IPR050833">
    <property type="entry name" value="Poly_Biosynth_Transport"/>
</dbReference>
<evidence type="ECO:0000256" key="4">
    <source>
        <dbReference type="ARBA" id="ARBA00022989"/>
    </source>
</evidence>
<dbReference type="STRING" id="519424.AZF04_17200"/>
<evidence type="ECO:0000256" key="3">
    <source>
        <dbReference type="ARBA" id="ARBA00022692"/>
    </source>
</evidence>
<keyword evidence="4 6" id="KW-1133">Transmembrane helix</keyword>
<evidence type="ECO:0000313" key="7">
    <source>
        <dbReference type="EMBL" id="KYG33304.1"/>
    </source>
</evidence>
<feature type="transmembrane region" description="Helical" evidence="6">
    <location>
        <begin position="451"/>
        <end position="473"/>
    </location>
</feature>
<feature type="transmembrane region" description="Helical" evidence="6">
    <location>
        <begin position="128"/>
        <end position="147"/>
    </location>
</feature>
<gene>
    <name evidence="7" type="ORF">AZF04_17200</name>
</gene>
<feature type="transmembrane region" description="Helical" evidence="6">
    <location>
        <begin position="416"/>
        <end position="439"/>
    </location>
</feature>
<keyword evidence="3 6" id="KW-0812">Transmembrane</keyword>
<dbReference type="RefSeq" id="WP_061947981.1">
    <property type="nucleotide sequence ID" value="NZ_LTAO01000008.1"/>
</dbReference>
<sequence>MPPQIHKGDELLRGAFILSLAAIVAKVMSAAYRIPYQNIAGDLGFYVYQQIYPFYGLMVTLSIFGFPVVLSRNIAQYEAKNERKKAQAYSSVVFYTLLLLSIFATVLFYLGAPFIAKIIGDVQLTEPLRAVGLSYLLIPFLSIFRGVHQGQQNMLPTAISQVIEQFIRVLAILLLAFLFLSWGYGPYGAGIGAAYGSIAGGVVAIIVLFFSKKTGWKSWLRIHATIYTGMFKDMFQFLSQSLYICIGAMTFIFFQLIDVFSMVRLLELYGLASVEAFYQKALYDRGQPLLQLGTIVTTTFSLALVPLLTSAKANGHFKEMFFYRHLTLKLTILIGGAATVGLIVIMEPLNSMLFSDRMGSSILKVFVLSIFVSAIYMTSASILQGKGLIHLPAIAVVMGLILKSLFNVLFVPLSGAMGAAIATVLAFTVMACSMLYFLRKDEKGARTPFKPYGFMAIILILLFVFTSLWMNFVERFLEYSRMSDMLLSISTVFFGVIIVLLLIRVLPVFDEDEWKVIPILKKWKRVK</sequence>
<feature type="transmembrane region" description="Helical" evidence="6">
    <location>
        <begin position="358"/>
        <end position="376"/>
    </location>
</feature>
<dbReference type="Proteomes" id="UP000075806">
    <property type="component" value="Unassembled WGS sequence"/>
</dbReference>
<dbReference type="InterPro" id="IPR024923">
    <property type="entry name" value="PG_synth_SpoVB"/>
</dbReference>
<dbReference type="PANTHER" id="PTHR30250:SF29">
    <property type="entry name" value="POLYSACCHARIDE BIOSYNTHESIS PROTEIN C-TERMINAL DOMAIN-CONTAINING PROTEIN"/>
    <property type="match status" value="1"/>
</dbReference>
<dbReference type="InterPro" id="IPR002797">
    <property type="entry name" value="Polysacc_synth"/>
</dbReference>
<evidence type="ECO:0000313" key="8">
    <source>
        <dbReference type="Proteomes" id="UP000075806"/>
    </source>
</evidence>
<comment type="subcellular location">
    <subcellularLocation>
        <location evidence="1">Cell membrane</location>
        <topology evidence="1">Multi-pass membrane protein</topology>
    </subcellularLocation>
</comment>
<dbReference type="OrthoDB" id="9775950at2"/>
<evidence type="ECO:0000256" key="6">
    <source>
        <dbReference type="SAM" id="Phobius"/>
    </source>
</evidence>
<organism evidence="7 8">
    <name type="scientific">Alkalihalobacillus trypoxylicola</name>
    <dbReference type="NCBI Taxonomy" id="519424"/>
    <lineage>
        <taxon>Bacteria</taxon>
        <taxon>Bacillati</taxon>
        <taxon>Bacillota</taxon>
        <taxon>Bacilli</taxon>
        <taxon>Bacillales</taxon>
        <taxon>Bacillaceae</taxon>
        <taxon>Alkalihalobacillus</taxon>
    </lineage>
</organism>
<feature type="transmembrane region" description="Helical" evidence="6">
    <location>
        <begin position="167"/>
        <end position="185"/>
    </location>
</feature>
<keyword evidence="5 6" id="KW-0472">Membrane</keyword>
<proteinExistence type="predicted"/>
<keyword evidence="2" id="KW-1003">Cell membrane</keyword>
<protein>
    <submittedName>
        <fullName evidence="7">Uncharacterized protein</fullName>
    </submittedName>
</protein>
<feature type="transmembrane region" description="Helical" evidence="6">
    <location>
        <begin position="321"/>
        <end position="346"/>
    </location>
</feature>
<name>A0A162EN57_9BACI</name>
<feature type="transmembrane region" description="Helical" evidence="6">
    <location>
        <begin position="242"/>
        <end position="263"/>
    </location>
</feature>
<evidence type="ECO:0000256" key="2">
    <source>
        <dbReference type="ARBA" id="ARBA00022475"/>
    </source>
</evidence>
<feature type="transmembrane region" description="Helical" evidence="6">
    <location>
        <begin position="485"/>
        <end position="506"/>
    </location>
</feature>
<feature type="transmembrane region" description="Helical" evidence="6">
    <location>
        <begin position="92"/>
        <end position="116"/>
    </location>
</feature>
<comment type="caution">
    <text evidence="7">The sequence shown here is derived from an EMBL/GenBank/DDBJ whole genome shotgun (WGS) entry which is preliminary data.</text>
</comment>
<dbReference type="PIRSF" id="PIRSF038958">
    <property type="entry name" value="PG_synth_SpoVB"/>
    <property type="match status" value="1"/>
</dbReference>
<dbReference type="PANTHER" id="PTHR30250">
    <property type="entry name" value="PST FAMILY PREDICTED COLANIC ACID TRANSPORTER"/>
    <property type="match status" value="1"/>
</dbReference>
<feature type="transmembrane region" description="Helical" evidence="6">
    <location>
        <begin position="289"/>
        <end position="309"/>
    </location>
</feature>
<dbReference type="Pfam" id="PF01943">
    <property type="entry name" value="Polysacc_synt"/>
    <property type="match status" value="1"/>
</dbReference>